<evidence type="ECO:0000313" key="4">
    <source>
        <dbReference type="EMBL" id="KAL1374984.1"/>
    </source>
</evidence>
<comment type="cofactor">
    <cofactor evidence="1 2">
        <name>Zn(2+)</name>
        <dbReference type="ChEBI" id="CHEBI:29105"/>
    </cofactor>
    <text evidence="1 2">Binds 1 zinc ion per subunit.</text>
</comment>
<feature type="binding site" evidence="1">
    <location>
        <position position="184"/>
    </location>
    <ligand>
        <name>Zn(2+)</name>
        <dbReference type="ChEBI" id="CHEBI:29105"/>
        <note>catalytic</note>
    </ligand>
</feature>
<evidence type="ECO:0000256" key="2">
    <source>
        <dbReference type="RuleBase" id="RU361183"/>
    </source>
</evidence>
<keyword evidence="2" id="KW-0732">Signal</keyword>
<proteinExistence type="predicted"/>
<feature type="binding site" evidence="1">
    <location>
        <position position="180"/>
    </location>
    <ligand>
        <name>Zn(2+)</name>
        <dbReference type="ChEBI" id="CHEBI:29105"/>
        <note>catalytic</note>
    </ligand>
</feature>
<dbReference type="SMART" id="SM00235">
    <property type="entry name" value="ZnMc"/>
    <property type="match status" value="1"/>
</dbReference>
<dbReference type="InterPro" id="IPR034035">
    <property type="entry name" value="Astacin-like_dom"/>
</dbReference>
<dbReference type="AlphaFoldDB" id="A0ABD1CF40"/>
<reference evidence="4 5" key="1">
    <citation type="submission" date="2024-05" db="EMBL/GenBank/DDBJ databases">
        <title>Culex pipiens pipiens assembly and annotation.</title>
        <authorList>
            <person name="Alout H."/>
            <person name="Durand T."/>
        </authorList>
    </citation>
    <scope>NUCLEOTIDE SEQUENCE [LARGE SCALE GENOMIC DNA]</scope>
    <source>
        <strain evidence="4">HA-2024</strain>
        <tissue evidence="4">Whole body</tissue>
    </source>
</reference>
<feature type="active site" evidence="1">
    <location>
        <position position="181"/>
    </location>
</feature>
<name>A0ABD1CF40_CULPP</name>
<dbReference type="CDD" id="cd04280">
    <property type="entry name" value="ZnMc_astacin_like"/>
    <property type="match status" value="1"/>
</dbReference>
<dbReference type="PROSITE" id="PS51864">
    <property type="entry name" value="ASTACIN"/>
    <property type="match status" value="1"/>
</dbReference>
<dbReference type="GO" id="GO:0004222">
    <property type="term" value="F:metalloendopeptidase activity"/>
    <property type="evidence" value="ECO:0007669"/>
    <property type="project" value="UniProtKB-UniRule"/>
</dbReference>
<organism evidence="4 5">
    <name type="scientific">Culex pipiens pipiens</name>
    <name type="common">Northern house mosquito</name>
    <dbReference type="NCBI Taxonomy" id="38569"/>
    <lineage>
        <taxon>Eukaryota</taxon>
        <taxon>Metazoa</taxon>
        <taxon>Ecdysozoa</taxon>
        <taxon>Arthropoda</taxon>
        <taxon>Hexapoda</taxon>
        <taxon>Insecta</taxon>
        <taxon>Pterygota</taxon>
        <taxon>Neoptera</taxon>
        <taxon>Endopterygota</taxon>
        <taxon>Diptera</taxon>
        <taxon>Nematocera</taxon>
        <taxon>Culicoidea</taxon>
        <taxon>Culicidae</taxon>
        <taxon>Culicinae</taxon>
        <taxon>Culicini</taxon>
        <taxon>Culex</taxon>
        <taxon>Culex</taxon>
    </lineage>
</organism>
<dbReference type="PRINTS" id="PR00480">
    <property type="entry name" value="ASTACIN"/>
</dbReference>
<dbReference type="PANTHER" id="PTHR10127">
    <property type="entry name" value="DISCOIDIN, CUB, EGF, LAMININ , AND ZINC METALLOPROTEASE DOMAIN CONTAINING"/>
    <property type="match status" value="1"/>
</dbReference>
<keyword evidence="1 2" id="KW-0645">Protease</keyword>
<dbReference type="Gene3D" id="3.40.390.10">
    <property type="entry name" value="Collagenase (Catalytic Domain)"/>
    <property type="match status" value="1"/>
</dbReference>
<feature type="domain" description="Peptidase M12A" evidence="3">
    <location>
        <begin position="82"/>
        <end position="283"/>
    </location>
</feature>
<dbReference type="Pfam" id="PF01400">
    <property type="entry name" value="Astacin"/>
    <property type="match status" value="1"/>
</dbReference>
<dbReference type="InterPro" id="IPR006026">
    <property type="entry name" value="Peptidase_Metallo"/>
</dbReference>
<dbReference type="SUPFAM" id="SSF55486">
    <property type="entry name" value="Metalloproteases ('zincins'), catalytic domain"/>
    <property type="match status" value="1"/>
</dbReference>
<protein>
    <recommendedName>
        <fullName evidence="2">Metalloendopeptidase</fullName>
        <ecNumber evidence="2">3.4.24.-</ecNumber>
    </recommendedName>
</protein>
<evidence type="ECO:0000256" key="1">
    <source>
        <dbReference type="PROSITE-ProRule" id="PRU01211"/>
    </source>
</evidence>
<keyword evidence="1 2" id="KW-0378">Hydrolase</keyword>
<dbReference type="Proteomes" id="UP001562425">
    <property type="component" value="Unassembled WGS sequence"/>
</dbReference>
<dbReference type="GO" id="GO:0008270">
    <property type="term" value="F:zinc ion binding"/>
    <property type="evidence" value="ECO:0007669"/>
    <property type="project" value="UniProtKB-UniRule"/>
</dbReference>
<feature type="signal peptide" evidence="2">
    <location>
        <begin position="1"/>
        <end position="21"/>
    </location>
</feature>
<keyword evidence="1 2" id="KW-0862">Zinc</keyword>
<comment type="caution">
    <text evidence="1">Lacks conserved residue(s) required for the propagation of feature annotation.</text>
</comment>
<dbReference type="EMBL" id="JBEHCU010012892">
    <property type="protein sequence ID" value="KAL1374984.1"/>
    <property type="molecule type" value="Genomic_DNA"/>
</dbReference>
<dbReference type="InterPro" id="IPR001506">
    <property type="entry name" value="Peptidase_M12A"/>
</dbReference>
<dbReference type="EC" id="3.4.24.-" evidence="2"/>
<dbReference type="GO" id="GO:0006508">
    <property type="term" value="P:proteolysis"/>
    <property type="evidence" value="ECO:0007669"/>
    <property type="project" value="UniProtKB-KW"/>
</dbReference>
<comment type="caution">
    <text evidence="4">The sequence shown here is derived from an EMBL/GenBank/DDBJ whole genome shotgun (WGS) entry which is preliminary data.</text>
</comment>
<keyword evidence="1 2" id="KW-0479">Metal-binding</keyword>
<dbReference type="PANTHER" id="PTHR10127:SF814">
    <property type="entry name" value="MEPRIN A SUBUNIT BETA"/>
    <property type="match status" value="1"/>
</dbReference>
<gene>
    <name evidence="4" type="ORF">pipiens_017775</name>
</gene>
<feature type="chain" id="PRO_5044526352" description="Metalloendopeptidase" evidence="2">
    <location>
        <begin position="22"/>
        <end position="283"/>
    </location>
</feature>
<evidence type="ECO:0000313" key="5">
    <source>
        <dbReference type="Proteomes" id="UP001562425"/>
    </source>
</evidence>
<sequence>MNLLVLPLFLLASFCTSSVLGAPTVDTKEELSVIEPPKARITEISQRSRNLSESVLAEELSGEFEGDILLTEQQYRDITRRNGRLPERYRWPNKVVFYQIEDYAFYQDQLDQIYLAMQTIEAATCVRFQQRYTTTADYVYIVEGSSGCSSFVGRIGGVQELKLFPDSVGTGCFRLGTIMHELIHAIGFRHMQSTYNRDDYVRIMWENLQPGSEHNFQLYGSDQVSNFGTAYDYGSIMHYSATAFSINGQKTIVALKETNQVMGQRNGLSQTDILKIKKMYNCA</sequence>
<dbReference type="InterPro" id="IPR024079">
    <property type="entry name" value="MetalloPept_cat_dom_sf"/>
</dbReference>
<feature type="binding site" evidence="1">
    <location>
        <position position="190"/>
    </location>
    <ligand>
        <name>Zn(2+)</name>
        <dbReference type="ChEBI" id="CHEBI:29105"/>
        <note>catalytic</note>
    </ligand>
</feature>
<keyword evidence="5" id="KW-1185">Reference proteome</keyword>
<accession>A0ABD1CF40</accession>
<evidence type="ECO:0000259" key="3">
    <source>
        <dbReference type="PROSITE" id="PS51864"/>
    </source>
</evidence>
<keyword evidence="1 2" id="KW-0482">Metalloprotease</keyword>